<keyword evidence="2" id="KW-1185">Reference proteome</keyword>
<accession>A0A934IXS8</accession>
<evidence type="ECO:0000313" key="1">
    <source>
        <dbReference type="EMBL" id="MBJ6361231.1"/>
    </source>
</evidence>
<comment type="caution">
    <text evidence="1">The sequence shown here is derived from an EMBL/GenBank/DDBJ whole genome shotgun (WGS) entry which is preliminary data.</text>
</comment>
<evidence type="ECO:0000313" key="2">
    <source>
        <dbReference type="Proteomes" id="UP000640274"/>
    </source>
</evidence>
<reference evidence="1" key="1">
    <citation type="submission" date="2020-12" db="EMBL/GenBank/DDBJ databases">
        <authorList>
            <person name="Huq M.A."/>
        </authorList>
    </citation>
    <scope>NUCLEOTIDE SEQUENCE</scope>
    <source>
        <strain evidence="1">MAHUQ-46</strain>
    </source>
</reference>
<dbReference type="AlphaFoldDB" id="A0A934IXS8"/>
<proteinExistence type="predicted"/>
<sequence>MGKQKVMILFLVLLLITFLYYNFMFSSTFAIVTLDEKIETYENSNKFIKLKFEDNSTVKVKVPDIVWPFLKIGAEYSVKYKQNLMRGPFVTRINPLNKTGSD</sequence>
<gene>
    <name evidence="1" type="ORF">JFN88_07910</name>
</gene>
<dbReference type="EMBL" id="JAELUP010000022">
    <property type="protein sequence ID" value="MBJ6361231.1"/>
    <property type="molecule type" value="Genomic_DNA"/>
</dbReference>
<dbReference type="Proteomes" id="UP000640274">
    <property type="component" value="Unassembled WGS sequence"/>
</dbReference>
<dbReference type="RefSeq" id="WP_199018782.1">
    <property type="nucleotide sequence ID" value="NZ_JAELUP010000022.1"/>
</dbReference>
<organism evidence="1 2">
    <name type="scientific">Paenibacillus roseus</name>
    <dbReference type="NCBI Taxonomy" id="2798579"/>
    <lineage>
        <taxon>Bacteria</taxon>
        <taxon>Bacillati</taxon>
        <taxon>Bacillota</taxon>
        <taxon>Bacilli</taxon>
        <taxon>Bacillales</taxon>
        <taxon>Paenibacillaceae</taxon>
        <taxon>Paenibacillus</taxon>
    </lineage>
</organism>
<protein>
    <submittedName>
        <fullName evidence="1">Uncharacterized protein</fullName>
    </submittedName>
</protein>
<name>A0A934IXS8_9BACL</name>